<feature type="domain" description="Transposase IS30-like HTH" evidence="1">
    <location>
        <begin position="34"/>
        <end position="73"/>
    </location>
</feature>
<organism evidence="2 3">
    <name type="scientific">Leucobacter viscericola</name>
    <dbReference type="NCBI Taxonomy" id="2714935"/>
    <lineage>
        <taxon>Bacteria</taxon>
        <taxon>Bacillati</taxon>
        <taxon>Actinomycetota</taxon>
        <taxon>Actinomycetes</taxon>
        <taxon>Micrococcales</taxon>
        <taxon>Microbacteriaceae</taxon>
        <taxon>Leucobacter</taxon>
    </lineage>
</organism>
<proteinExistence type="predicted"/>
<dbReference type="PANTHER" id="PTHR10948">
    <property type="entry name" value="TRANSPOSASE"/>
    <property type="match status" value="1"/>
</dbReference>
<dbReference type="InterPro" id="IPR025246">
    <property type="entry name" value="IS30-like_HTH"/>
</dbReference>
<dbReference type="EMBL" id="CP049863">
    <property type="protein sequence ID" value="QIK62150.1"/>
    <property type="molecule type" value="Genomic_DNA"/>
</dbReference>
<dbReference type="Pfam" id="PF13936">
    <property type="entry name" value="HTH_38"/>
    <property type="match status" value="1"/>
</dbReference>
<dbReference type="RefSeq" id="WP_166288258.1">
    <property type="nucleotide sequence ID" value="NZ_CP049863.1"/>
</dbReference>
<keyword evidence="3" id="KW-1185">Reference proteome</keyword>
<dbReference type="Proteomes" id="UP000502677">
    <property type="component" value="Chromosome"/>
</dbReference>
<dbReference type="InterPro" id="IPR051917">
    <property type="entry name" value="Transposase-Integrase"/>
</dbReference>
<accession>A0A6G7XC19</accession>
<evidence type="ECO:0000313" key="3">
    <source>
        <dbReference type="Proteomes" id="UP000502677"/>
    </source>
</evidence>
<dbReference type="GO" id="GO:0032196">
    <property type="term" value="P:transposition"/>
    <property type="evidence" value="ECO:0007669"/>
    <property type="project" value="TreeGrafter"/>
</dbReference>
<dbReference type="PANTHER" id="PTHR10948:SF23">
    <property type="entry name" value="TRANSPOSASE INSI FOR INSERTION SEQUENCE ELEMENT IS30A-RELATED"/>
    <property type="match status" value="1"/>
</dbReference>
<evidence type="ECO:0000259" key="1">
    <source>
        <dbReference type="Pfam" id="PF13936"/>
    </source>
</evidence>
<sequence length="138" mass="15723">MIARALRCSPTTVRNHIALSGGIRPRPRKRSPYRLSFQEREGISRDITAGVFARTISTRLGRPASTISREIRRKGGRSSYCANIADIQAWEQAKRPRVTKLDLHEGLRELVCLKLAEDWSPQQVAVWLKSAFPDEPEW</sequence>
<reference evidence="2 3" key="1">
    <citation type="submission" date="2020-03" db="EMBL/GenBank/DDBJ databases">
        <title>Leucobacter sp. nov., isolated from beetles.</title>
        <authorList>
            <person name="Hyun D.-W."/>
            <person name="Bae J.-W."/>
        </authorList>
    </citation>
    <scope>NUCLEOTIDE SEQUENCE [LARGE SCALE GENOMIC DNA]</scope>
    <source>
        <strain evidence="2 3">HDW9C</strain>
    </source>
</reference>
<gene>
    <name evidence="2" type="ORF">G7068_02245</name>
</gene>
<dbReference type="GO" id="GO:0004803">
    <property type="term" value="F:transposase activity"/>
    <property type="evidence" value="ECO:0007669"/>
    <property type="project" value="TreeGrafter"/>
</dbReference>
<dbReference type="KEGG" id="lvi:G7068_02245"/>
<evidence type="ECO:0000313" key="2">
    <source>
        <dbReference type="EMBL" id="QIK62150.1"/>
    </source>
</evidence>
<dbReference type="AlphaFoldDB" id="A0A6G7XC19"/>
<name>A0A6G7XC19_9MICO</name>
<protein>
    <submittedName>
        <fullName evidence="2">IS30 family transposase</fullName>
    </submittedName>
</protein>
<dbReference type="GO" id="GO:0005829">
    <property type="term" value="C:cytosol"/>
    <property type="evidence" value="ECO:0007669"/>
    <property type="project" value="TreeGrafter"/>
</dbReference>